<evidence type="ECO:0000313" key="6">
    <source>
        <dbReference type="Proteomes" id="UP000199652"/>
    </source>
</evidence>
<dbReference type="InterPro" id="IPR050554">
    <property type="entry name" value="Met_Synthase/Corrinoid"/>
</dbReference>
<evidence type="ECO:0000259" key="4">
    <source>
        <dbReference type="PROSITE" id="PS51337"/>
    </source>
</evidence>
<evidence type="ECO:0000256" key="2">
    <source>
        <dbReference type="ARBA" id="ARBA00023285"/>
    </source>
</evidence>
<dbReference type="InterPro" id="IPR036724">
    <property type="entry name" value="Cobalamin-bd_sf"/>
</dbReference>
<dbReference type="Pfam" id="PF02310">
    <property type="entry name" value="B12-binding"/>
    <property type="match status" value="1"/>
</dbReference>
<name>A0A1H3FZ66_EUBBA</name>
<dbReference type="PANTHER" id="PTHR45833:SF1">
    <property type="entry name" value="METHIONINE SYNTHASE"/>
    <property type="match status" value="1"/>
</dbReference>
<dbReference type="GO" id="GO:0046653">
    <property type="term" value="P:tetrahydrofolate metabolic process"/>
    <property type="evidence" value="ECO:0007669"/>
    <property type="project" value="TreeGrafter"/>
</dbReference>
<dbReference type="InterPro" id="IPR003759">
    <property type="entry name" value="Cbl-bd_cap"/>
</dbReference>
<keyword evidence="2" id="KW-0170">Cobalt</keyword>
<reference evidence="6" key="1">
    <citation type="submission" date="2016-10" db="EMBL/GenBank/DDBJ databases">
        <authorList>
            <person name="Varghese N."/>
            <person name="Submissions S."/>
        </authorList>
    </citation>
    <scope>NUCLEOTIDE SEQUENCE [LARGE SCALE GENOMIC DNA]</scope>
    <source>
        <strain evidence="6">VPI 5359</strain>
    </source>
</reference>
<dbReference type="PROSITE" id="PS51337">
    <property type="entry name" value="B12_BINDING_NTER"/>
    <property type="match status" value="1"/>
</dbReference>
<evidence type="ECO:0000313" key="5">
    <source>
        <dbReference type="EMBL" id="SDX96266.1"/>
    </source>
</evidence>
<dbReference type="Proteomes" id="UP000199652">
    <property type="component" value="Unassembled WGS sequence"/>
</dbReference>
<dbReference type="SUPFAM" id="SSF47644">
    <property type="entry name" value="Methionine synthase domain"/>
    <property type="match status" value="1"/>
</dbReference>
<feature type="domain" description="B12-binding" evidence="3">
    <location>
        <begin position="90"/>
        <end position="214"/>
    </location>
</feature>
<dbReference type="InterPro" id="IPR036594">
    <property type="entry name" value="Meth_synthase_dom"/>
</dbReference>
<keyword evidence="1" id="KW-0479">Metal-binding</keyword>
<dbReference type="RefSeq" id="WP_090245366.1">
    <property type="nucleotide sequence ID" value="NZ_FNOU01000012.1"/>
</dbReference>
<dbReference type="SUPFAM" id="SSF52242">
    <property type="entry name" value="Cobalamin (vitamin B12)-binding domain"/>
    <property type="match status" value="1"/>
</dbReference>
<sequence length="214" mass="23448">MLPMKKVFRKIIDGDEVCTVEICREFLDAGVPPMEILEKAMIPAMDHCGVLLRSKKSFIPQVLMSTRAMQAGIDVLRPYLSQSQEKMITAETIIIGTVQGDIHSIGKSLVSIMLESVGFTVVDLGTNISGREFIEAIIENKAQYVSLSAMLTTAMISMREIVQEINAYPFDWPVKILVGGAPITKAFAAEIGADFADNAADCVEKVLTFKDNTD</sequence>
<gene>
    <name evidence="5" type="ORF">SAMN04488579_11227</name>
</gene>
<dbReference type="GO" id="GO:0008705">
    <property type="term" value="F:methionine synthase activity"/>
    <property type="evidence" value="ECO:0007669"/>
    <property type="project" value="TreeGrafter"/>
</dbReference>
<dbReference type="GO" id="GO:0050667">
    <property type="term" value="P:homocysteine metabolic process"/>
    <property type="evidence" value="ECO:0007669"/>
    <property type="project" value="TreeGrafter"/>
</dbReference>
<dbReference type="GO" id="GO:0046872">
    <property type="term" value="F:metal ion binding"/>
    <property type="evidence" value="ECO:0007669"/>
    <property type="project" value="UniProtKB-KW"/>
</dbReference>
<accession>A0A1H3FZ66</accession>
<dbReference type="EMBL" id="FNOU01000012">
    <property type="protein sequence ID" value="SDX96266.1"/>
    <property type="molecule type" value="Genomic_DNA"/>
</dbReference>
<dbReference type="PROSITE" id="PS51332">
    <property type="entry name" value="B12_BINDING"/>
    <property type="match status" value="1"/>
</dbReference>
<evidence type="ECO:0000256" key="1">
    <source>
        <dbReference type="ARBA" id="ARBA00022723"/>
    </source>
</evidence>
<feature type="domain" description="B12-binding N-terminal" evidence="4">
    <location>
        <begin position="1"/>
        <end position="88"/>
    </location>
</feature>
<evidence type="ECO:0000259" key="3">
    <source>
        <dbReference type="PROSITE" id="PS51332"/>
    </source>
</evidence>
<organism evidence="5 6">
    <name type="scientific">Eubacterium barkeri</name>
    <name type="common">Clostridium barkeri</name>
    <dbReference type="NCBI Taxonomy" id="1528"/>
    <lineage>
        <taxon>Bacteria</taxon>
        <taxon>Bacillati</taxon>
        <taxon>Bacillota</taxon>
        <taxon>Clostridia</taxon>
        <taxon>Eubacteriales</taxon>
        <taxon>Eubacteriaceae</taxon>
        <taxon>Eubacterium</taxon>
    </lineage>
</organism>
<dbReference type="OrthoDB" id="9803687at2"/>
<dbReference type="AlphaFoldDB" id="A0A1H3FZ66"/>
<dbReference type="GO" id="GO:0005829">
    <property type="term" value="C:cytosol"/>
    <property type="evidence" value="ECO:0007669"/>
    <property type="project" value="TreeGrafter"/>
</dbReference>
<dbReference type="Gene3D" id="3.40.50.280">
    <property type="entry name" value="Cobalamin-binding domain"/>
    <property type="match status" value="1"/>
</dbReference>
<dbReference type="PANTHER" id="PTHR45833">
    <property type="entry name" value="METHIONINE SYNTHASE"/>
    <property type="match status" value="1"/>
</dbReference>
<protein>
    <submittedName>
        <fullName evidence="5">B12 binding domain-containing protein</fullName>
    </submittedName>
</protein>
<dbReference type="GO" id="GO:0031419">
    <property type="term" value="F:cobalamin binding"/>
    <property type="evidence" value="ECO:0007669"/>
    <property type="project" value="InterPro"/>
</dbReference>
<dbReference type="Pfam" id="PF02607">
    <property type="entry name" value="B12-binding_2"/>
    <property type="match status" value="1"/>
</dbReference>
<proteinExistence type="predicted"/>
<dbReference type="STRING" id="1528.SAMN04488579_11227"/>
<dbReference type="InterPro" id="IPR006158">
    <property type="entry name" value="Cobalamin-bd"/>
</dbReference>
<dbReference type="SMART" id="SM01018">
    <property type="entry name" value="B12-binding_2"/>
    <property type="match status" value="1"/>
</dbReference>
<keyword evidence="6" id="KW-1185">Reference proteome</keyword>
<dbReference type="Gene3D" id="1.10.1240.10">
    <property type="entry name" value="Methionine synthase domain"/>
    <property type="match status" value="1"/>
</dbReference>